<dbReference type="GO" id="GO:0005886">
    <property type="term" value="C:plasma membrane"/>
    <property type="evidence" value="ECO:0007669"/>
    <property type="project" value="UniProtKB-SubCell"/>
</dbReference>
<dbReference type="EMBL" id="JAGTAR010000022">
    <property type="protein sequence ID" value="MBR8536752.1"/>
    <property type="molecule type" value="Genomic_DNA"/>
</dbReference>
<feature type="transmembrane region" description="Helical" evidence="10">
    <location>
        <begin position="271"/>
        <end position="293"/>
    </location>
</feature>
<dbReference type="NCBIfam" id="TIGR00797">
    <property type="entry name" value="matE"/>
    <property type="match status" value="1"/>
</dbReference>
<protein>
    <recommendedName>
        <fullName evidence="9">Multidrug-efflux transporter</fullName>
    </recommendedName>
</protein>
<keyword evidence="8 10" id="KW-0472">Membrane</keyword>
<feature type="transmembrane region" description="Helical" evidence="10">
    <location>
        <begin position="187"/>
        <end position="213"/>
    </location>
</feature>
<keyword evidence="4" id="KW-1003">Cell membrane</keyword>
<accession>A0A941F5D0</accession>
<dbReference type="InterPro" id="IPR048279">
    <property type="entry name" value="MdtK-like"/>
</dbReference>
<feature type="transmembrane region" description="Helical" evidence="10">
    <location>
        <begin position="350"/>
        <end position="376"/>
    </location>
</feature>
<dbReference type="Proteomes" id="UP000679220">
    <property type="component" value="Unassembled WGS sequence"/>
</dbReference>
<dbReference type="GO" id="GO:0006811">
    <property type="term" value="P:monoatomic ion transport"/>
    <property type="evidence" value="ECO:0007669"/>
    <property type="project" value="UniProtKB-KW"/>
</dbReference>
<evidence type="ECO:0000256" key="10">
    <source>
        <dbReference type="SAM" id="Phobius"/>
    </source>
</evidence>
<comment type="subcellular location">
    <subcellularLocation>
        <location evidence="1">Cell membrane</location>
        <topology evidence="1">Multi-pass membrane protein</topology>
    </subcellularLocation>
</comment>
<feature type="transmembrane region" description="Helical" evidence="10">
    <location>
        <begin position="159"/>
        <end position="181"/>
    </location>
</feature>
<keyword evidence="6 10" id="KW-1133">Transmembrane helix</keyword>
<feature type="transmembrane region" description="Helical" evidence="10">
    <location>
        <begin position="240"/>
        <end position="265"/>
    </location>
</feature>
<evidence type="ECO:0000256" key="3">
    <source>
        <dbReference type="ARBA" id="ARBA00022449"/>
    </source>
</evidence>
<evidence type="ECO:0000256" key="5">
    <source>
        <dbReference type="ARBA" id="ARBA00022692"/>
    </source>
</evidence>
<evidence type="ECO:0000256" key="2">
    <source>
        <dbReference type="ARBA" id="ARBA00022448"/>
    </source>
</evidence>
<evidence type="ECO:0000256" key="6">
    <source>
        <dbReference type="ARBA" id="ARBA00022989"/>
    </source>
</evidence>
<dbReference type="PANTHER" id="PTHR43298">
    <property type="entry name" value="MULTIDRUG RESISTANCE PROTEIN NORM-RELATED"/>
    <property type="match status" value="1"/>
</dbReference>
<name>A0A941F5D0_9BACT</name>
<comment type="caution">
    <text evidence="11">The sequence shown here is derived from an EMBL/GenBank/DDBJ whole genome shotgun (WGS) entry which is preliminary data.</text>
</comment>
<keyword evidence="3" id="KW-0050">Antiport</keyword>
<evidence type="ECO:0000256" key="4">
    <source>
        <dbReference type="ARBA" id="ARBA00022475"/>
    </source>
</evidence>
<keyword evidence="7" id="KW-0406">Ion transport</keyword>
<evidence type="ECO:0000256" key="9">
    <source>
        <dbReference type="ARBA" id="ARBA00031636"/>
    </source>
</evidence>
<dbReference type="RefSeq" id="WP_212191778.1">
    <property type="nucleotide sequence ID" value="NZ_JAGTAR010000022.1"/>
</dbReference>
<feature type="transmembrane region" description="Helical" evidence="10">
    <location>
        <begin position="383"/>
        <end position="402"/>
    </location>
</feature>
<evidence type="ECO:0000256" key="1">
    <source>
        <dbReference type="ARBA" id="ARBA00004651"/>
    </source>
</evidence>
<dbReference type="Pfam" id="PF01554">
    <property type="entry name" value="MatE"/>
    <property type="match status" value="2"/>
</dbReference>
<gene>
    <name evidence="11" type="ORF">KDU71_14340</name>
</gene>
<dbReference type="CDD" id="cd13131">
    <property type="entry name" value="MATE_NorM_like"/>
    <property type="match status" value="1"/>
</dbReference>
<reference evidence="11" key="1">
    <citation type="journal article" date="2018" name="Int. J. Syst. Evol. Microbiol.">
        <title>Carboxylicivirga sediminis sp. nov., isolated from coastal sediment.</title>
        <authorList>
            <person name="Wang F.Q."/>
            <person name="Ren L.H."/>
            <person name="Zou R.J."/>
            <person name="Sun Y.Z."/>
            <person name="Liu X.J."/>
            <person name="Jiang F."/>
            <person name="Liu L.J."/>
        </authorList>
    </citation>
    <scope>NUCLEOTIDE SEQUENCE</scope>
    <source>
        <strain evidence="11">JR1</strain>
    </source>
</reference>
<dbReference type="PIRSF" id="PIRSF006603">
    <property type="entry name" value="DinF"/>
    <property type="match status" value="1"/>
</dbReference>
<keyword evidence="12" id="KW-1185">Reference proteome</keyword>
<evidence type="ECO:0000256" key="7">
    <source>
        <dbReference type="ARBA" id="ARBA00023065"/>
    </source>
</evidence>
<dbReference type="PANTHER" id="PTHR43298:SF2">
    <property type="entry name" value="FMN_FAD EXPORTER YEEO-RELATED"/>
    <property type="match status" value="1"/>
</dbReference>
<evidence type="ECO:0000313" key="12">
    <source>
        <dbReference type="Proteomes" id="UP000679220"/>
    </source>
</evidence>
<feature type="transmembrane region" description="Helical" evidence="10">
    <location>
        <begin position="414"/>
        <end position="433"/>
    </location>
</feature>
<feature type="transmembrane region" description="Helical" evidence="10">
    <location>
        <begin position="93"/>
        <end position="116"/>
    </location>
</feature>
<dbReference type="AlphaFoldDB" id="A0A941F5D0"/>
<feature type="transmembrane region" description="Helical" evidence="10">
    <location>
        <begin position="54"/>
        <end position="73"/>
    </location>
</feature>
<dbReference type="InterPro" id="IPR002528">
    <property type="entry name" value="MATE_fam"/>
</dbReference>
<feature type="transmembrane region" description="Helical" evidence="10">
    <location>
        <begin position="128"/>
        <end position="147"/>
    </location>
</feature>
<dbReference type="InterPro" id="IPR050222">
    <property type="entry name" value="MATE_MdtK"/>
</dbReference>
<feature type="transmembrane region" description="Helical" evidence="10">
    <location>
        <begin position="314"/>
        <end position="338"/>
    </location>
</feature>
<reference evidence="11" key="2">
    <citation type="submission" date="2021-04" db="EMBL/GenBank/DDBJ databases">
        <authorList>
            <person name="Zhang T."/>
            <person name="Zhang Y."/>
            <person name="Lu D."/>
            <person name="Zuo D."/>
            <person name="Du Z."/>
        </authorList>
    </citation>
    <scope>NUCLEOTIDE SEQUENCE</scope>
    <source>
        <strain evidence="11">JR1</strain>
    </source>
</reference>
<proteinExistence type="predicted"/>
<organism evidence="11 12">
    <name type="scientific">Carboxylicivirga sediminis</name>
    <dbReference type="NCBI Taxonomy" id="2006564"/>
    <lineage>
        <taxon>Bacteria</taxon>
        <taxon>Pseudomonadati</taxon>
        <taxon>Bacteroidota</taxon>
        <taxon>Bacteroidia</taxon>
        <taxon>Marinilabiliales</taxon>
        <taxon>Marinilabiliaceae</taxon>
        <taxon>Carboxylicivirga</taxon>
    </lineage>
</organism>
<dbReference type="GO" id="GO:0015297">
    <property type="term" value="F:antiporter activity"/>
    <property type="evidence" value="ECO:0007669"/>
    <property type="project" value="UniProtKB-KW"/>
</dbReference>
<sequence>MKNSYAAHYWPNLKLATPVVLAQAGQMLVNLADTLMVGQVGTIPLAAASFANSIFINVLVLGIGISFAITPLVGKAYGAKNKDECAYWFQQGIFTNLIIGVLLSVIAGAIVWAMPLMGQEAGVVEEAIPYYLLLVLSIIPLQVFNSYKQFAEGLSNTRIAMYITVGGNLLNIGLNYMFIYGHFGAPALGVVGAGIGTLVSRIMMAIVFVWISYRITLFNNYRGIHLTRFSKTAFVRICRLGFPIGLQFVIEVFAFSLGSIMMGWINAVSLAAHQIVLSLASLTYMMSSGLASATTIKVSIFRGQKNYLTLKHSAFASIHLVLMFMTGMGILFLTLRYWLPGLFIDDREVIEIAAGLMVVAGLFQIFDGVQVVALGILRGLEDVVMPVIGAGIAYWLISLPIGYLSAFTFNAGPVGIWIGYLAGLASAGIFLLTRFRILYKARYGV</sequence>
<keyword evidence="2" id="KW-0813">Transport</keyword>
<evidence type="ECO:0000313" key="11">
    <source>
        <dbReference type="EMBL" id="MBR8536752.1"/>
    </source>
</evidence>
<evidence type="ECO:0000256" key="8">
    <source>
        <dbReference type="ARBA" id="ARBA00023136"/>
    </source>
</evidence>
<dbReference type="GO" id="GO:0042910">
    <property type="term" value="F:xenobiotic transmembrane transporter activity"/>
    <property type="evidence" value="ECO:0007669"/>
    <property type="project" value="InterPro"/>
</dbReference>
<keyword evidence="5 10" id="KW-0812">Transmembrane</keyword>